<evidence type="ECO:0000259" key="3">
    <source>
        <dbReference type="Pfam" id="PF13839"/>
    </source>
</evidence>
<proteinExistence type="inferred from homology"/>
<protein>
    <recommendedName>
        <fullName evidence="3">Trichome birefringence-like C-terminal domain-containing protein</fullName>
    </recommendedName>
</protein>
<sequence>MPAITIPVLGNDGGEYYEQRMSSNKCDYFQGSWVYDESYPLYDSTKLSLSLEKDLIVRKMADLTKITSNTDGSLLVVAFPVPNSSYTIDCTGLLSTFTMPEYGLSVLWLKNGFLVDVIYEKIGKVLKLDSISTGNQWLGMDMLIFNTYHWWLHSGRSQTWDYFQVGDKIVKDMDRLEALKIALTTWATCIDHNTDPSKTKVYFQGVAAVHLDPKEWKDPDPSARTCVGQTKPVEGPKYPGPS</sequence>
<dbReference type="InterPro" id="IPR029962">
    <property type="entry name" value="TBL"/>
</dbReference>
<evidence type="ECO:0000256" key="1">
    <source>
        <dbReference type="ARBA" id="ARBA00007727"/>
    </source>
</evidence>
<evidence type="ECO:0000313" key="4">
    <source>
        <dbReference type="EMBL" id="VFU41933.1"/>
    </source>
</evidence>
<dbReference type="GO" id="GO:0016413">
    <property type="term" value="F:O-acetyltransferase activity"/>
    <property type="evidence" value="ECO:0007669"/>
    <property type="project" value="InterPro"/>
</dbReference>
<feature type="region of interest" description="Disordered" evidence="2">
    <location>
        <begin position="215"/>
        <end position="242"/>
    </location>
</feature>
<dbReference type="PANTHER" id="PTHR32285:SF30">
    <property type="entry name" value="PROTEIN TRICHOME BIREFRINGENCE-LIKE 42"/>
    <property type="match status" value="1"/>
</dbReference>
<reference evidence="4" key="1">
    <citation type="submission" date="2019-03" db="EMBL/GenBank/DDBJ databases">
        <authorList>
            <person name="Mank J."/>
            <person name="Almeida P."/>
        </authorList>
    </citation>
    <scope>NUCLEOTIDE SEQUENCE</scope>
    <source>
        <strain evidence="4">78183</strain>
    </source>
</reference>
<gene>
    <name evidence="4" type="ORF">SVIM_LOCUS248955</name>
</gene>
<organism evidence="4">
    <name type="scientific">Salix viminalis</name>
    <name type="common">Common osier</name>
    <name type="synonym">Basket willow</name>
    <dbReference type="NCBI Taxonomy" id="40686"/>
    <lineage>
        <taxon>Eukaryota</taxon>
        <taxon>Viridiplantae</taxon>
        <taxon>Streptophyta</taxon>
        <taxon>Embryophyta</taxon>
        <taxon>Tracheophyta</taxon>
        <taxon>Spermatophyta</taxon>
        <taxon>Magnoliopsida</taxon>
        <taxon>eudicotyledons</taxon>
        <taxon>Gunneridae</taxon>
        <taxon>Pentapetalae</taxon>
        <taxon>rosids</taxon>
        <taxon>fabids</taxon>
        <taxon>Malpighiales</taxon>
        <taxon>Salicaceae</taxon>
        <taxon>Saliceae</taxon>
        <taxon>Salix</taxon>
    </lineage>
</organism>
<dbReference type="GO" id="GO:0005794">
    <property type="term" value="C:Golgi apparatus"/>
    <property type="evidence" value="ECO:0007669"/>
    <property type="project" value="TreeGrafter"/>
</dbReference>
<dbReference type="PANTHER" id="PTHR32285">
    <property type="entry name" value="PROTEIN TRICHOME BIREFRINGENCE-LIKE 9-RELATED"/>
    <property type="match status" value="1"/>
</dbReference>
<accession>A0A6N2LKB6</accession>
<dbReference type="EMBL" id="CAADRP010001573">
    <property type="protein sequence ID" value="VFU41933.1"/>
    <property type="molecule type" value="Genomic_DNA"/>
</dbReference>
<comment type="similarity">
    <text evidence="1">Belongs to the PC-esterase family. TBL subfamily.</text>
</comment>
<feature type="domain" description="Trichome birefringence-like C-terminal" evidence="3">
    <location>
        <begin position="75"/>
        <end position="239"/>
    </location>
</feature>
<dbReference type="InterPro" id="IPR026057">
    <property type="entry name" value="TBL_C"/>
</dbReference>
<dbReference type="Pfam" id="PF13839">
    <property type="entry name" value="PC-Esterase"/>
    <property type="match status" value="1"/>
</dbReference>
<dbReference type="AlphaFoldDB" id="A0A6N2LKB6"/>
<name>A0A6N2LKB6_SALVM</name>
<evidence type="ECO:0000256" key="2">
    <source>
        <dbReference type="SAM" id="MobiDB-lite"/>
    </source>
</evidence>